<dbReference type="GO" id="GO:0006261">
    <property type="term" value="P:DNA-templated DNA replication"/>
    <property type="evidence" value="ECO:0007669"/>
    <property type="project" value="UniProtKB-UniRule"/>
</dbReference>
<dbReference type="SUPFAM" id="SSF88723">
    <property type="entry name" value="PIN domain-like"/>
    <property type="match status" value="1"/>
</dbReference>
<evidence type="ECO:0000256" key="13">
    <source>
        <dbReference type="ARBA" id="ARBA00023204"/>
    </source>
</evidence>
<dbReference type="SMART" id="SM00475">
    <property type="entry name" value="53EXOc"/>
    <property type="match status" value="1"/>
</dbReference>
<evidence type="ECO:0000259" key="18">
    <source>
        <dbReference type="SMART" id="SM00482"/>
    </source>
</evidence>
<dbReference type="GO" id="GO:0003887">
    <property type="term" value="F:DNA-directed DNA polymerase activity"/>
    <property type="evidence" value="ECO:0007669"/>
    <property type="project" value="UniProtKB-UniRule"/>
</dbReference>
<keyword evidence="5 16" id="KW-0548">Nucleotidyltransferase</keyword>
<dbReference type="InterPro" id="IPR043502">
    <property type="entry name" value="DNA/RNA_pol_sf"/>
</dbReference>
<evidence type="ECO:0000313" key="20">
    <source>
        <dbReference type="Proteomes" id="UP000191240"/>
    </source>
</evidence>
<keyword evidence="11 16" id="KW-0239">DNA-directed DNA polymerase</keyword>
<dbReference type="InterPro" id="IPR018320">
    <property type="entry name" value="DNA_polymerase_1"/>
</dbReference>
<dbReference type="EC" id="2.7.7.7" evidence="2 15"/>
<dbReference type="FunFam" id="1.10.150.20:FF:000002">
    <property type="entry name" value="DNA polymerase I"/>
    <property type="match status" value="1"/>
</dbReference>
<dbReference type="InterPro" id="IPR036397">
    <property type="entry name" value="RNaseH_sf"/>
</dbReference>
<evidence type="ECO:0000256" key="2">
    <source>
        <dbReference type="ARBA" id="ARBA00012417"/>
    </source>
</evidence>
<evidence type="ECO:0000256" key="10">
    <source>
        <dbReference type="ARBA" id="ARBA00022839"/>
    </source>
</evidence>
<dbReference type="Gene3D" id="3.40.50.1010">
    <property type="entry name" value="5'-nuclease"/>
    <property type="match status" value="1"/>
</dbReference>
<protein>
    <recommendedName>
        <fullName evidence="3 15">DNA polymerase I</fullName>
        <ecNumber evidence="2 15">2.7.7.7</ecNumber>
    </recommendedName>
</protein>
<dbReference type="InterPro" id="IPR002421">
    <property type="entry name" value="5-3_exonuclease"/>
</dbReference>
<comment type="catalytic activity">
    <reaction evidence="14 16">
        <text>DNA(n) + a 2'-deoxyribonucleoside 5'-triphosphate = DNA(n+1) + diphosphate</text>
        <dbReference type="Rhea" id="RHEA:22508"/>
        <dbReference type="Rhea" id="RHEA-COMP:17339"/>
        <dbReference type="Rhea" id="RHEA-COMP:17340"/>
        <dbReference type="ChEBI" id="CHEBI:33019"/>
        <dbReference type="ChEBI" id="CHEBI:61560"/>
        <dbReference type="ChEBI" id="CHEBI:173112"/>
        <dbReference type="EC" id="2.7.7.7"/>
    </reaction>
</comment>
<comment type="similarity">
    <text evidence="1 16">Belongs to the DNA polymerase type-A family.</text>
</comment>
<dbReference type="NCBIfam" id="TIGR00593">
    <property type="entry name" value="pola"/>
    <property type="match status" value="1"/>
</dbReference>
<dbReference type="GO" id="GO:0006302">
    <property type="term" value="P:double-strand break repair"/>
    <property type="evidence" value="ECO:0007669"/>
    <property type="project" value="TreeGrafter"/>
</dbReference>
<evidence type="ECO:0000256" key="16">
    <source>
        <dbReference type="RuleBase" id="RU004460"/>
    </source>
</evidence>
<dbReference type="SMART" id="SM00482">
    <property type="entry name" value="POLAc"/>
    <property type="match status" value="1"/>
</dbReference>
<dbReference type="NCBIfam" id="NF004397">
    <property type="entry name" value="PRK05755.1"/>
    <property type="match status" value="1"/>
</dbReference>
<evidence type="ECO:0000256" key="14">
    <source>
        <dbReference type="ARBA" id="ARBA00049244"/>
    </source>
</evidence>
<dbReference type="FunFam" id="1.20.1060.10:FF:000001">
    <property type="entry name" value="DNA polymerase I"/>
    <property type="match status" value="1"/>
</dbReference>
<dbReference type="InterPro" id="IPR008918">
    <property type="entry name" value="HhH2"/>
</dbReference>
<evidence type="ECO:0000256" key="7">
    <source>
        <dbReference type="ARBA" id="ARBA00022722"/>
    </source>
</evidence>
<reference evidence="19 20" key="1">
    <citation type="submission" date="2016-11" db="EMBL/GenBank/DDBJ databases">
        <authorList>
            <person name="Jaros S."/>
            <person name="Januszkiewicz K."/>
            <person name="Wedrychowicz H."/>
        </authorList>
    </citation>
    <scope>NUCLEOTIDE SEQUENCE [LARGE SCALE GENOMIC DNA]</scope>
    <source>
        <strain evidence="19 20">DSM 3074</strain>
    </source>
</reference>
<gene>
    <name evidence="16" type="primary">polA</name>
    <name evidence="19" type="ORF">SAMN02745671_01245</name>
</gene>
<dbReference type="GO" id="GO:0008409">
    <property type="term" value="F:5'-3' exonuclease activity"/>
    <property type="evidence" value="ECO:0007669"/>
    <property type="project" value="UniProtKB-UniRule"/>
</dbReference>
<dbReference type="InterPro" id="IPR019760">
    <property type="entry name" value="DNA-dir_DNA_pol_A_CS"/>
</dbReference>
<feature type="domain" description="5'-3' exonuclease" evidence="17">
    <location>
        <begin position="28"/>
        <end position="288"/>
    </location>
</feature>
<dbReference type="InterPro" id="IPR020045">
    <property type="entry name" value="DNA_polI_H3TH"/>
</dbReference>
<keyword evidence="12 16" id="KW-0238">DNA-binding</keyword>
<dbReference type="PANTHER" id="PTHR10133:SF27">
    <property type="entry name" value="DNA POLYMERASE NU"/>
    <property type="match status" value="1"/>
</dbReference>
<evidence type="ECO:0000256" key="15">
    <source>
        <dbReference type="NCBIfam" id="TIGR00593"/>
    </source>
</evidence>
<accession>A0A1M6CVW9</accession>
<dbReference type="FunFam" id="3.40.50.1010:FF:000001">
    <property type="entry name" value="DNA polymerase I"/>
    <property type="match status" value="1"/>
</dbReference>
<dbReference type="InterPro" id="IPR001098">
    <property type="entry name" value="DNA-dir_DNA_pol_A_palm_dom"/>
</dbReference>
<dbReference type="Gene3D" id="3.30.420.10">
    <property type="entry name" value="Ribonuclease H-like superfamily/Ribonuclease H"/>
    <property type="match status" value="1"/>
</dbReference>
<organism evidence="19 20">
    <name type="scientific">Anaerovibrio lipolyticus DSM 3074</name>
    <dbReference type="NCBI Taxonomy" id="1120997"/>
    <lineage>
        <taxon>Bacteria</taxon>
        <taxon>Bacillati</taxon>
        <taxon>Bacillota</taxon>
        <taxon>Negativicutes</taxon>
        <taxon>Selenomonadales</taxon>
        <taxon>Selenomonadaceae</taxon>
        <taxon>Anaerovibrio</taxon>
    </lineage>
</organism>
<dbReference type="InterPro" id="IPR012337">
    <property type="entry name" value="RNaseH-like_sf"/>
</dbReference>
<dbReference type="PRINTS" id="PR00868">
    <property type="entry name" value="DNAPOLI"/>
</dbReference>
<dbReference type="EMBL" id="FQYW01000009">
    <property type="protein sequence ID" value="SHI65109.1"/>
    <property type="molecule type" value="Genomic_DNA"/>
</dbReference>
<keyword evidence="4 16" id="KW-0808">Transferase</keyword>
<dbReference type="InterPro" id="IPR020046">
    <property type="entry name" value="5-3_exonucl_a-hlix_arch_N"/>
</dbReference>
<dbReference type="InterPro" id="IPR002298">
    <property type="entry name" value="DNA_polymerase_A"/>
</dbReference>
<comment type="subunit">
    <text evidence="16">Single-chain monomer with multiple functions.</text>
</comment>
<keyword evidence="10 16" id="KW-0269">Exonuclease</keyword>
<dbReference type="SMART" id="SM00279">
    <property type="entry name" value="HhH2"/>
    <property type="match status" value="1"/>
</dbReference>
<keyword evidence="13 16" id="KW-0234">DNA repair</keyword>
<dbReference type="SUPFAM" id="SSF56672">
    <property type="entry name" value="DNA/RNA polymerases"/>
    <property type="match status" value="1"/>
</dbReference>
<dbReference type="PANTHER" id="PTHR10133">
    <property type="entry name" value="DNA POLYMERASE I"/>
    <property type="match status" value="1"/>
</dbReference>
<evidence type="ECO:0000256" key="1">
    <source>
        <dbReference type="ARBA" id="ARBA00007705"/>
    </source>
</evidence>
<dbReference type="InterPro" id="IPR029060">
    <property type="entry name" value="PIN-like_dom_sf"/>
</dbReference>
<dbReference type="CDD" id="cd08637">
    <property type="entry name" value="DNA_pol_A_pol_I_C"/>
    <property type="match status" value="1"/>
</dbReference>
<dbReference type="CDD" id="cd09859">
    <property type="entry name" value="PIN_53EXO"/>
    <property type="match status" value="1"/>
</dbReference>
<evidence type="ECO:0000256" key="11">
    <source>
        <dbReference type="ARBA" id="ARBA00022932"/>
    </source>
</evidence>
<dbReference type="SUPFAM" id="SSF47807">
    <property type="entry name" value="5' to 3' exonuclease, C-terminal subdomain"/>
    <property type="match status" value="1"/>
</dbReference>
<evidence type="ECO:0000256" key="6">
    <source>
        <dbReference type="ARBA" id="ARBA00022705"/>
    </source>
</evidence>
<feature type="domain" description="DNA-directed DNA polymerase family A palm" evidence="18">
    <location>
        <begin position="669"/>
        <end position="876"/>
    </location>
</feature>
<dbReference type="Gene3D" id="3.30.70.370">
    <property type="match status" value="1"/>
</dbReference>
<dbReference type="Gene3D" id="1.20.1060.10">
    <property type="entry name" value="Taq DNA Polymerase, Chain T, domain 4"/>
    <property type="match status" value="1"/>
</dbReference>
<dbReference type="Pfam" id="PF01367">
    <property type="entry name" value="5_3_exonuc"/>
    <property type="match status" value="1"/>
</dbReference>
<proteinExistence type="inferred from homology"/>
<dbReference type="FunFam" id="1.10.150.20:FF:000003">
    <property type="entry name" value="DNA polymerase I"/>
    <property type="match status" value="1"/>
</dbReference>
<evidence type="ECO:0000256" key="5">
    <source>
        <dbReference type="ARBA" id="ARBA00022695"/>
    </source>
</evidence>
<keyword evidence="9 16" id="KW-0378">Hydrolase</keyword>
<keyword evidence="8 16" id="KW-0227">DNA damage</keyword>
<evidence type="ECO:0000256" key="3">
    <source>
        <dbReference type="ARBA" id="ARBA00020311"/>
    </source>
</evidence>
<dbReference type="InterPro" id="IPR036279">
    <property type="entry name" value="5-3_exonuclease_C_sf"/>
</dbReference>
<name>A0A1M6CVW9_9FIRM</name>
<dbReference type="PROSITE" id="PS00447">
    <property type="entry name" value="DNA_POLYMERASE_A"/>
    <property type="match status" value="1"/>
</dbReference>
<dbReference type="SUPFAM" id="SSF53098">
    <property type="entry name" value="Ribonuclease H-like"/>
    <property type="match status" value="1"/>
</dbReference>
<dbReference type="Proteomes" id="UP000191240">
    <property type="component" value="Unassembled WGS sequence"/>
</dbReference>
<dbReference type="Pfam" id="PF00476">
    <property type="entry name" value="DNA_pol_A"/>
    <property type="match status" value="1"/>
</dbReference>
<comment type="function">
    <text evidence="16">In addition to polymerase activity, this DNA polymerase exhibits 5'-3' exonuclease activity.</text>
</comment>
<evidence type="ECO:0000313" key="19">
    <source>
        <dbReference type="EMBL" id="SHI65109.1"/>
    </source>
</evidence>
<dbReference type="Pfam" id="PF02739">
    <property type="entry name" value="5_3_exonuc_N"/>
    <property type="match status" value="1"/>
</dbReference>
<evidence type="ECO:0000256" key="12">
    <source>
        <dbReference type="ARBA" id="ARBA00023125"/>
    </source>
</evidence>
<evidence type="ECO:0000259" key="17">
    <source>
        <dbReference type="SMART" id="SM00475"/>
    </source>
</evidence>
<keyword evidence="7" id="KW-0540">Nuclease</keyword>
<sequence>MTKQRYIISLLSCAYMRKRVDGGIGLKKKFFILDGSSLLYRAFYALPLLESKSGEFTNAIYGFSNMLVKLMTEWKPDYLVIAFDAGKKTFRNEMFAEYKGTRKPTPPELLSQIPLLHEMAEAWGISLVELPGYEADDIIGTLANKAVDNGCEAYVVTGDRDALQLVKPDLSVLFTKKGISELKVYDVTAFQEEYDGLDPIQLIDMKGLMGDTSDNIPGVPGVGPKTASKLLAAYGSVEEVLLHIEEIAGKKLQENIRENQQMAILSKKLATIRLDVPVEFDDTAFKITTAGNELTRFYTRYNIKSMLKAIQPFISEGVAVEAASEERLPECQVINDASAAKKLVDECRQAGRISAAAVFSGKIPSVALTGLGVAVNGKRYFVDVSTKGDFGQDSLFFDENAAENELWKILKVLFSDESVVKYIHGLKNYYHANVEVTGKVYDLELIGYLLNPASSKYDVSELAAAFAPTLTAPEKGTDIYNNVSWQAFALEHFSEDMLHQLEEKELEKLYNDMELPLVDVLADMEKNGIYVNRKNLHEQSVAVGKTIADLDKEIRELAGMDFNVNSPKQLGEVLFEKLGLPVIKKTKTGYSTNAEVLNQLRGEHPVIEKILSYRLWTKLKSTYLDGISQLIDSGTNRVHTSFNQTVTATGRLSSSDPNLQNIPVRTEEGKKIRQLFEPGAGYDYLLSADYSQIELRVLAHMSQDENFIKAFKNNEDIHARTAAEVFGIPMEEVTPTLRRHAKAVNFGIVYGISDYGLSQDLGITRKEAAGYIDSYFEKCKGVKTFIDKVVEDAHAKGYVQTAYGRRRELSSINSSNYMQRMLAERMAMNTPIQGTAADIIKLAMIKAHKMIKDAKLKSRILLQVHDELVLEVVESELEAVKSILKDAMENIVSLSVPLSIDISMGKNWAEAK</sequence>
<dbReference type="GO" id="GO:0003677">
    <property type="term" value="F:DNA binding"/>
    <property type="evidence" value="ECO:0007669"/>
    <property type="project" value="UniProtKB-UniRule"/>
</dbReference>
<evidence type="ECO:0000256" key="4">
    <source>
        <dbReference type="ARBA" id="ARBA00022679"/>
    </source>
</evidence>
<keyword evidence="6 16" id="KW-0235">DNA replication</keyword>
<dbReference type="Gene3D" id="1.10.150.20">
    <property type="entry name" value="5' to 3' exonuclease, C-terminal subdomain"/>
    <property type="match status" value="2"/>
</dbReference>
<evidence type="ECO:0000256" key="8">
    <source>
        <dbReference type="ARBA" id="ARBA00022763"/>
    </source>
</evidence>
<dbReference type="CDD" id="cd09898">
    <property type="entry name" value="H3TH_53EXO"/>
    <property type="match status" value="1"/>
</dbReference>
<evidence type="ECO:0000256" key="9">
    <source>
        <dbReference type="ARBA" id="ARBA00022801"/>
    </source>
</evidence>
<dbReference type="CDD" id="cd06140">
    <property type="entry name" value="DNA_polA_I_Bacillus_like_exo"/>
    <property type="match status" value="1"/>
</dbReference>
<dbReference type="AlphaFoldDB" id="A0A1M6CVW9"/>